<dbReference type="InterPro" id="IPR001314">
    <property type="entry name" value="Peptidase_S1A"/>
</dbReference>
<dbReference type="GO" id="GO:0004252">
    <property type="term" value="F:serine-type endopeptidase activity"/>
    <property type="evidence" value="ECO:0007669"/>
    <property type="project" value="InterPro"/>
</dbReference>
<evidence type="ECO:0000256" key="3">
    <source>
        <dbReference type="ARBA" id="ARBA00022729"/>
    </source>
</evidence>
<dbReference type="FunFam" id="2.40.10.10:FF:000077">
    <property type="entry name" value="Predicted protein"/>
    <property type="match status" value="1"/>
</dbReference>
<evidence type="ECO:0000256" key="7">
    <source>
        <dbReference type="ARBA" id="ARBA00023157"/>
    </source>
</evidence>
<organism evidence="11 12">
    <name type="scientific">Pyrocoelia pectoralis</name>
    <dbReference type="NCBI Taxonomy" id="417401"/>
    <lineage>
        <taxon>Eukaryota</taxon>
        <taxon>Metazoa</taxon>
        <taxon>Ecdysozoa</taxon>
        <taxon>Arthropoda</taxon>
        <taxon>Hexapoda</taxon>
        <taxon>Insecta</taxon>
        <taxon>Pterygota</taxon>
        <taxon>Neoptera</taxon>
        <taxon>Endopterygota</taxon>
        <taxon>Coleoptera</taxon>
        <taxon>Polyphaga</taxon>
        <taxon>Elateriformia</taxon>
        <taxon>Elateroidea</taxon>
        <taxon>Lampyridae</taxon>
        <taxon>Lampyrinae</taxon>
        <taxon>Pyrocoelia</taxon>
    </lineage>
</organism>
<dbReference type="PROSITE" id="PS00134">
    <property type="entry name" value="TRYPSIN_HIS"/>
    <property type="match status" value="1"/>
</dbReference>
<protein>
    <recommendedName>
        <fullName evidence="10">Peptidase S1 domain-containing protein</fullName>
    </recommendedName>
</protein>
<dbReference type="InterPro" id="IPR033116">
    <property type="entry name" value="TRYPSIN_SER"/>
</dbReference>
<feature type="signal peptide" evidence="9">
    <location>
        <begin position="1"/>
        <end position="17"/>
    </location>
</feature>
<feature type="domain" description="Peptidase S1" evidence="10">
    <location>
        <begin position="28"/>
        <end position="250"/>
    </location>
</feature>
<feature type="chain" id="PRO_5042997767" description="Peptidase S1 domain-containing protein" evidence="9">
    <location>
        <begin position="18"/>
        <end position="250"/>
    </location>
</feature>
<proteinExistence type="inferred from homology"/>
<dbReference type="CDD" id="cd00190">
    <property type="entry name" value="Tryp_SPc"/>
    <property type="match status" value="1"/>
</dbReference>
<dbReference type="PROSITE" id="PS00135">
    <property type="entry name" value="TRYPSIN_SER"/>
    <property type="match status" value="1"/>
</dbReference>
<dbReference type="InterPro" id="IPR001254">
    <property type="entry name" value="Trypsin_dom"/>
</dbReference>
<keyword evidence="4 8" id="KW-0378">Hydrolase</keyword>
<dbReference type="InterPro" id="IPR009003">
    <property type="entry name" value="Peptidase_S1_PA"/>
</dbReference>
<dbReference type="Pfam" id="PF00089">
    <property type="entry name" value="Trypsin"/>
    <property type="match status" value="1"/>
</dbReference>
<keyword evidence="7" id="KW-1015">Disulfide bond</keyword>
<evidence type="ECO:0000256" key="1">
    <source>
        <dbReference type="ARBA" id="ARBA00007664"/>
    </source>
</evidence>
<dbReference type="PRINTS" id="PR00722">
    <property type="entry name" value="CHYMOTRYPSIN"/>
</dbReference>
<evidence type="ECO:0000256" key="5">
    <source>
        <dbReference type="ARBA" id="ARBA00022825"/>
    </source>
</evidence>
<keyword evidence="6" id="KW-0865">Zymogen</keyword>
<evidence type="ECO:0000256" key="9">
    <source>
        <dbReference type="SAM" id="SignalP"/>
    </source>
</evidence>
<dbReference type="GO" id="GO:0006508">
    <property type="term" value="P:proteolysis"/>
    <property type="evidence" value="ECO:0007669"/>
    <property type="project" value="UniProtKB-KW"/>
</dbReference>
<dbReference type="PANTHER" id="PTHR24276:SF91">
    <property type="entry name" value="AT26814P-RELATED"/>
    <property type="match status" value="1"/>
</dbReference>
<sequence length="250" mass="27463">MFKVVLVAVFLALAVEAKPRRPILDGRIVGGEDVTIDQFPYQISLQYYRSHICGGSIISTNRILTAAHCTDESPAPYLSIRYGTSIQNEGGHEVDLLEVKQHHQYDAYYNDFDVSVLILKSNIVESETARIVKLVPRLTLEGGRSAVVTGWGDLQSGGSSPSQLQAVEVQEIDRKQCSIAYEAEGRPITDRMICFEDAGKDACQGDSGGPLVSDDVQVGVVSWGWGCADYRYPGVYANVEKLRGFIDENL</sequence>
<keyword evidence="5 8" id="KW-0720">Serine protease</keyword>
<dbReference type="SUPFAM" id="SSF50494">
    <property type="entry name" value="Trypsin-like serine proteases"/>
    <property type="match status" value="1"/>
</dbReference>
<dbReference type="PANTHER" id="PTHR24276">
    <property type="entry name" value="POLYSERASE-RELATED"/>
    <property type="match status" value="1"/>
</dbReference>
<evidence type="ECO:0000313" key="11">
    <source>
        <dbReference type="EMBL" id="KAK5644852.1"/>
    </source>
</evidence>
<keyword evidence="12" id="KW-1185">Reference proteome</keyword>
<name>A0AAN7ZI43_9COLE</name>
<dbReference type="AlphaFoldDB" id="A0AAN7ZI43"/>
<dbReference type="InterPro" id="IPR018114">
    <property type="entry name" value="TRYPSIN_HIS"/>
</dbReference>
<reference evidence="11 12" key="1">
    <citation type="journal article" date="2024" name="Insects">
        <title>An Improved Chromosome-Level Genome Assembly of the Firefly Pyrocoelia pectoralis.</title>
        <authorList>
            <person name="Fu X."/>
            <person name="Meyer-Rochow V.B."/>
            <person name="Ballantyne L."/>
            <person name="Zhu X."/>
        </authorList>
    </citation>
    <scope>NUCLEOTIDE SEQUENCE [LARGE SCALE GENOMIC DNA]</scope>
    <source>
        <strain evidence="11">XCY_ONT2</strain>
    </source>
</reference>
<dbReference type="Gene3D" id="2.40.10.10">
    <property type="entry name" value="Trypsin-like serine proteases"/>
    <property type="match status" value="1"/>
</dbReference>
<dbReference type="SMART" id="SM00020">
    <property type="entry name" value="Tryp_SPc"/>
    <property type="match status" value="1"/>
</dbReference>
<dbReference type="EMBL" id="JAVRBK010000004">
    <property type="protein sequence ID" value="KAK5644852.1"/>
    <property type="molecule type" value="Genomic_DNA"/>
</dbReference>
<dbReference type="PROSITE" id="PS50240">
    <property type="entry name" value="TRYPSIN_DOM"/>
    <property type="match status" value="1"/>
</dbReference>
<dbReference type="Proteomes" id="UP001329430">
    <property type="component" value="Chromosome 4"/>
</dbReference>
<gene>
    <name evidence="11" type="ORF">RI129_006152</name>
</gene>
<evidence type="ECO:0000256" key="2">
    <source>
        <dbReference type="ARBA" id="ARBA00022670"/>
    </source>
</evidence>
<accession>A0AAN7ZI43</accession>
<dbReference type="InterPro" id="IPR050430">
    <property type="entry name" value="Peptidase_S1"/>
</dbReference>
<evidence type="ECO:0000256" key="4">
    <source>
        <dbReference type="ARBA" id="ARBA00022801"/>
    </source>
</evidence>
<dbReference type="InterPro" id="IPR043504">
    <property type="entry name" value="Peptidase_S1_PA_chymotrypsin"/>
</dbReference>
<evidence type="ECO:0000256" key="6">
    <source>
        <dbReference type="ARBA" id="ARBA00023145"/>
    </source>
</evidence>
<evidence type="ECO:0000313" key="12">
    <source>
        <dbReference type="Proteomes" id="UP001329430"/>
    </source>
</evidence>
<comment type="caution">
    <text evidence="11">The sequence shown here is derived from an EMBL/GenBank/DDBJ whole genome shotgun (WGS) entry which is preliminary data.</text>
</comment>
<comment type="similarity">
    <text evidence="1">Belongs to the peptidase S1 family.</text>
</comment>
<keyword evidence="2 8" id="KW-0645">Protease</keyword>
<keyword evidence="3 9" id="KW-0732">Signal</keyword>
<evidence type="ECO:0000259" key="10">
    <source>
        <dbReference type="PROSITE" id="PS50240"/>
    </source>
</evidence>
<evidence type="ECO:0000256" key="8">
    <source>
        <dbReference type="RuleBase" id="RU363034"/>
    </source>
</evidence>